<protein>
    <submittedName>
        <fullName evidence="1">Uncharacterized protein</fullName>
    </submittedName>
</protein>
<sequence>MVTELKVLVESSEEQPLREARRRGIPFKDIADSMAMSSRQAAEQRFIRIVGGRGKAEQEHMNRRRKKRLGYVIDAQHRHENHRENLLLMFRHLQLERDLPEELAEDSDL</sequence>
<gene>
    <name evidence="1" type="ORF">GCM10022233_28240</name>
</gene>
<proteinExistence type="predicted"/>
<evidence type="ECO:0000313" key="1">
    <source>
        <dbReference type="EMBL" id="GAA4055003.1"/>
    </source>
</evidence>
<dbReference type="EMBL" id="BAAAZY010000010">
    <property type="protein sequence ID" value="GAA4055003.1"/>
    <property type="molecule type" value="Genomic_DNA"/>
</dbReference>
<keyword evidence="2" id="KW-1185">Reference proteome</keyword>
<accession>A0ABP7UXG8</accession>
<evidence type="ECO:0000313" key="2">
    <source>
        <dbReference type="Proteomes" id="UP001499984"/>
    </source>
</evidence>
<reference evidence="2" key="1">
    <citation type="journal article" date="2019" name="Int. J. Syst. Evol. Microbiol.">
        <title>The Global Catalogue of Microorganisms (GCM) 10K type strain sequencing project: providing services to taxonomists for standard genome sequencing and annotation.</title>
        <authorList>
            <consortium name="The Broad Institute Genomics Platform"/>
            <consortium name="The Broad Institute Genome Sequencing Center for Infectious Disease"/>
            <person name="Wu L."/>
            <person name="Ma J."/>
        </authorList>
    </citation>
    <scope>NUCLEOTIDE SEQUENCE [LARGE SCALE GENOMIC DNA]</scope>
    <source>
        <strain evidence="2">JCM 16925</strain>
    </source>
</reference>
<name>A0ABP7UXG8_9ACTN</name>
<dbReference type="Proteomes" id="UP001499984">
    <property type="component" value="Unassembled WGS sequence"/>
</dbReference>
<comment type="caution">
    <text evidence="1">The sequence shown here is derived from an EMBL/GenBank/DDBJ whole genome shotgun (WGS) entry which is preliminary data.</text>
</comment>
<organism evidence="1 2">
    <name type="scientific">Streptomyces shaanxiensis</name>
    <dbReference type="NCBI Taxonomy" id="653357"/>
    <lineage>
        <taxon>Bacteria</taxon>
        <taxon>Bacillati</taxon>
        <taxon>Actinomycetota</taxon>
        <taxon>Actinomycetes</taxon>
        <taxon>Kitasatosporales</taxon>
        <taxon>Streptomycetaceae</taxon>
        <taxon>Streptomyces</taxon>
    </lineage>
</organism>